<organism evidence="1 2">
    <name type="scientific">Rhizoclosmatium globosum</name>
    <dbReference type="NCBI Taxonomy" id="329046"/>
    <lineage>
        <taxon>Eukaryota</taxon>
        <taxon>Fungi</taxon>
        <taxon>Fungi incertae sedis</taxon>
        <taxon>Chytridiomycota</taxon>
        <taxon>Chytridiomycota incertae sedis</taxon>
        <taxon>Chytridiomycetes</taxon>
        <taxon>Chytridiales</taxon>
        <taxon>Chytriomycetaceae</taxon>
        <taxon>Rhizoclosmatium</taxon>
    </lineage>
</organism>
<dbReference type="Proteomes" id="UP000193642">
    <property type="component" value="Unassembled WGS sequence"/>
</dbReference>
<evidence type="ECO:0000313" key="1">
    <source>
        <dbReference type="EMBL" id="ORY46564.1"/>
    </source>
</evidence>
<sequence length="292" mass="32680">MQALSRHEVLLHLPHLSLSDTLTLRQSSRSLNDASRQLLRTAIQRMNPNNQTTNFIFFKSTLSPLKPFRRIKLEVTRLPTTHSLKETASYRITPSCCATYTIPLQSAFARISEAVAAKRGDCARVQVLGTSSFSTTASNVGPSPSEITTLHDGTAISLPHLVYNHYFGTDTPSHRRVLSHPIGSSQVLSKFLKSSTVYLQLLFRGGGEYFLEERYECDGDGTVLYQVCNSPRVDAIDVSVSRTALSLPDSLSLTLTKSSGWITELWDRIEQDPLDLKGLHEDMTERKFNHRK</sequence>
<proteinExistence type="predicted"/>
<dbReference type="EMBL" id="MCGO01000016">
    <property type="protein sequence ID" value="ORY46564.1"/>
    <property type="molecule type" value="Genomic_DNA"/>
</dbReference>
<comment type="caution">
    <text evidence="1">The sequence shown here is derived from an EMBL/GenBank/DDBJ whole genome shotgun (WGS) entry which is preliminary data.</text>
</comment>
<dbReference type="OrthoDB" id="2127207at2759"/>
<evidence type="ECO:0000313" key="2">
    <source>
        <dbReference type="Proteomes" id="UP000193642"/>
    </source>
</evidence>
<accession>A0A1Y2CIB3</accession>
<keyword evidence="2" id="KW-1185">Reference proteome</keyword>
<reference evidence="1 2" key="1">
    <citation type="submission" date="2016-07" db="EMBL/GenBank/DDBJ databases">
        <title>Pervasive Adenine N6-methylation of Active Genes in Fungi.</title>
        <authorList>
            <consortium name="DOE Joint Genome Institute"/>
            <person name="Mondo S.J."/>
            <person name="Dannebaum R.O."/>
            <person name="Kuo R.C."/>
            <person name="Labutti K."/>
            <person name="Haridas S."/>
            <person name="Kuo A."/>
            <person name="Salamov A."/>
            <person name="Ahrendt S.R."/>
            <person name="Lipzen A."/>
            <person name="Sullivan W."/>
            <person name="Andreopoulos W.B."/>
            <person name="Clum A."/>
            <person name="Lindquist E."/>
            <person name="Daum C."/>
            <person name="Ramamoorthy G.K."/>
            <person name="Gryganskyi A."/>
            <person name="Culley D."/>
            <person name="Magnuson J.K."/>
            <person name="James T.Y."/>
            <person name="O'Malley M.A."/>
            <person name="Stajich J.E."/>
            <person name="Spatafora J.W."/>
            <person name="Visel A."/>
            <person name="Grigoriev I.V."/>
        </authorList>
    </citation>
    <scope>NUCLEOTIDE SEQUENCE [LARGE SCALE GENOMIC DNA]</scope>
    <source>
        <strain evidence="1 2">JEL800</strain>
    </source>
</reference>
<gene>
    <name evidence="1" type="ORF">BCR33DRAFT_715609</name>
</gene>
<dbReference type="AlphaFoldDB" id="A0A1Y2CIB3"/>
<name>A0A1Y2CIB3_9FUNG</name>
<protein>
    <submittedName>
        <fullName evidence="1">Uncharacterized protein</fullName>
    </submittedName>
</protein>